<evidence type="ECO:0000259" key="5">
    <source>
        <dbReference type="PROSITE" id="PS51464"/>
    </source>
</evidence>
<keyword evidence="2" id="KW-0238">DNA-binding</keyword>
<dbReference type="PROSITE" id="PS51071">
    <property type="entry name" value="HTH_RPIR"/>
    <property type="match status" value="1"/>
</dbReference>
<name>A0ABT5R5C9_9GAMM</name>
<dbReference type="SUPFAM" id="SSF53697">
    <property type="entry name" value="SIS domain"/>
    <property type="match status" value="1"/>
</dbReference>
<reference evidence="6" key="1">
    <citation type="submission" date="2021-12" db="EMBL/GenBank/DDBJ databases">
        <title>Enterovibrio ZSDZ35 sp. nov. and Enterovibrio ZSDZ42 sp. nov., isolated from coastal seawater in Qingdao.</title>
        <authorList>
            <person name="Zhang P."/>
        </authorList>
    </citation>
    <scope>NUCLEOTIDE SEQUENCE</scope>
    <source>
        <strain evidence="6">ZSDZ42</strain>
    </source>
</reference>
<sequence>MPIEIDIISCISERFNALRDAEKKVATLIMDDLSMAANASITQLANSAGVSEATITRFAKAVGCKNVRDLKIKLAQSLAVGSRFIDDPIDTTGVQGVYESIKHTMDINRKILKEEDVKLAVEWLHGARQIISIGMGGGSTMGAQEFQHRIFRLGYPVVAYNDGLLVRMVASTADKNDVLVMMSTTGFTPTIVETAELAKQYGVKIIAITAEGSPLANISDLVFPIVTQETDFIYKPSASRYAMLALIDVLAMELAVSHKRRSRDRLRRLKLALDAHRGGVDRQPLGD</sequence>
<evidence type="ECO:0000256" key="1">
    <source>
        <dbReference type="ARBA" id="ARBA00023015"/>
    </source>
</evidence>
<dbReference type="Proteomes" id="UP001149400">
    <property type="component" value="Unassembled WGS sequence"/>
</dbReference>
<dbReference type="Gene3D" id="3.40.50.10490">
    <property type="entry name" value="Glucose-6-phosphate isomerase like protein, domain 1"/>
    <property type="match status" value="1"/>
</dbReference>
<gene>
    <name evidence="6" type="ORF">LRP50_20175</name>
</gene>
<dbReference type="InterPro" id="IPR000281">
    <property type="entry name" value="HTH_RpiR"/>
</dbReference>
<keyword evidence="1" id="KW-0805">Transcription regulation</keyword>
<dbReference type="Pfam" id="PF01380">
    <property type="entry name" value="SIS"/>
    <property type="match status" value="1"/>
</dbReference>
<dbReference type="InterPro" id="IPR046348">
    <property type="entry name" value="SIS_dom_sf"/>
</dbReference>
<proteinExistence type="predicted"/>
<dbReference type="EMBL" id="JAJUBC010000029">
    <property type="protein sequence ID" value="MDD1795453.1"/>
    <property type="molecule type" value="Genomic_DNA"/>
</dbReference>
<evidence type="ECO:0000313" key="6">
    <source>
        <dbReference type="EMBL" id="MDD1795453.1"/>
    </source>
</evidence>
<protein>
    <submittedName>
        <fullName evidence="6">MurR/RpiR family transcriptional regulator</fullName>
    </submittedName>
</protein>
<dbReference type="PANTHER" id="PTHR30514">
    <property type="entry name" value="GLUCOKINASE"/>
    <property type="match status" value="1"/>
</dbReference>
<dbReference type="SUPFAM" id="SSF46689">
    <property type="entry name" value="Homeodomain-like"/>
    <property type="match status" value="1"/>
</dbReference>
<dbReference type="PANTHER" id="PTHR30514:SF1">
    <property type="entry name" value="HTH-TYPE TRANSCRIPTIONAL REGULATOR HEXR-RELATED"/>
    <property type="match status" value="1"/>
</dbReference>
<dbReference type="CDD" id="cd05013">
    <property type="entry name" value="SIS_RpiR"/>
    <property type="match status" value="1"/>
</dbReference>
<evidence type="ECO:0000256" key="2">
    <source>
        <dbReference type="ARBA" id="ARBA00023125"/>
    </source>
</evidence>
<dbReference type="RefSeq" id="WP_274166246.1">
    <property type="nucleotide sequence ID" value="NZ_JAJUBC010000029.1"/>
</dbReference>
<keyword evidence="3" id="KW-0804">Transcription</keyword>
<dbReference type="Pfam" id="PF01418">
    <property type="entry name" value="HTH_6"/>
    <property type="match status" value="1"/>
</dbReference>
<comment type="caution">
    <text evidence="6">The sequence shown here is derived from an EMBL/GenBank/DDBJ whole genome shotgun (WGS) entry which is preliminary data.</text>
</comment>
<evidence type="ECO:0000259" key="4">
    <source>
        <dbReference type="PROSITE" id="PS51071"/>
    </source>
</evidence>
<accession>A0ABT5R5C9</accession>
<dbReference type="InterPro" id="IPR001347">
    <property type="entry name" value="SIS_dom"/>
</dbReference>
<dbReference type="Gene3D" id="1.10.10.10">
    <property type="entry name" value="Winged helix-like DNA-binding domain superfamily/Winged helix DNA-binding domain"/>
    <property type="match status" value="1"/>
</dbReference>
<evidence type="ECO:0000313" key="7">
    <source>
        <dbReference type="Proteomes" id="UP001149400"/>
    </source>
</evidence>
<dbReference type="InterPro" id="IPR036388">
    <property type="entry name" value="WH-like_DNA-bd_sf"/>
</dbReference>
<dbReference type="InterPro" id="IPR009057">
    <property type="entry name" value="Homeodomain-like_sf"/>
</dbReference>
<organism evidence="6 7">
    <name type="scientific">Enterovibrio gelatinilyticus</name>
    <dbReference type="NCBI Taxonomy" id="2899819"/>
    <lineage>
        <taxon>Bacteria</taxon>
        <taxon>Pseudomonadati</taxon>
        <taxon>Pseudomonadota</taxon>
        <taxon>Gammaproteobacteria</taxon>
        <taxon>Vibrionales</taxon>
        <taxon>Vibrionaceae</taxon>
        <taxon>Enterovibrio</taxon>
    </lineage>
</organism>
<dbReference type="PROSITE" id="PS51464">
    <property type="entry name" value="SIS"/>
    <property type="match status" value="1"/>
</dbReference>
<evidence type="ECO:0000256" key="3">
    <source>
        <dbReference type="ARBA" id="ARBA00023163"/>
    </source>
</evidence>
<dbReference type="InterPro" id="IPR047640">
    <property type="entry name" value="RpiR-like"/>
</dbReference>
<feature type="domain" description="SIS" evidence="5">
    <location>
        <begin position="120"/>
        <end position="260"/>
    </location>
</feature>
<feature type="domain" description="HTH rpiR-type" evidence="4">
    <location>
        <begin position="5"/>
        <end position="81"/>
    </location>
</feature>
<keyword evidence="7" id="KW-1185">Reference proteome</keyword>
<dbReference type="InterPro" id="IPR035472">
    <property type="entry name" value="RpiR-like_SIS"/>
</dbReference>